<organism evidence="4">
    <name type="scientific">freshwater metagenome</name>
    <dbReference type="NCBI Taxonomy" id="449393"/>
    <lineage>
        <taxon>unclassified sequences</taxon>
        <taxon>metagenomes</taxon>
        <taxon>ecological metagenomes</taxon>
    </lineage>
</organism>
<sequence>MADKSESFAVKAAMKTPPRWMIPWISRTHVALYKLTAGRIGANLAGKPGILVRSIGAKSGQAHTVCLPYIPDAGDRILVASYGGGPTNPAWYYNLKANSAVVIRDRGSVVWCEASVVNPDEYLELWPKVVADSPWYGEYEKRTTRQIPLIRLRETGRYTG</sequence>
<accession>A0A6J7A0K9</accession>
<proteinExistence type="inferred from homology"/>
<comment type="similarity">
    <text evidence="1">Belongs to the F420H(2)-dependent quinone reductase family.</text>
</comment>
<dbReference type="Gene3D" id="2.30.110.10">
    <property type="entry name" value="Electron Transport, Fmn-binding Protein, Chain A"/>
    <property type="match status" value="1"/>
</dbReference>
<dbReference type="GO" id="GO:0070967">
    <property type="term" value="F:coenzyme F420 binding"/>
    <property type="evidence" value="ECO:0007669"/>
    <property type="project" value="TreeGrafter"/>
</dbReference>
<dbReference type="PANTHER" id="PTHR39428">
    <property type="entry name" value="F420H(2)-DEPENDENT QUINONE REDUCTASE RV1261C"/>
    <property type="match status" value="1"/>
</dbReference>
<dbReference type="GO" id="GO:0005886">
    <property type="term" value="C:plasma membrane"/>
    <property type="evidence" value="ECO:0007669"/>
    <property type="project" value="TreeGrafter"/>
</dbReference>
<comment type="catalytic activity">
    <reaction evidence="2">
        <text>oxidized coenzyme F420-(gamma-L-Glu)(n) + a quinol + H(+) = reduced coenzyme F420-(gamma-L-Glu)(n) + a quinone</text>
        <dbReference type="Rhea" id="RHEA:39663"/>
        <dbReference type="Rhea" id="RHEA-COMP:12939"/>
        <dbReference type="Rhea" id="RHEA-COMP:14378"/>
        <dbReference type="ChEBI" id="CHEBI:15378"/>
        <dbReference type="ChEBI" id="CHEBI:24646"/>
        <dbReference type="ChEBI" id="CHEBI:132124"/>
        <dbReference type="ChEBI" id="CHEBI:133980"/>
        <dbReference type="ChEBI" id="CHEBI:139511"/>
    </reaction>
</comment>
<dbReference type="EMBL" id="CAFABA010000033">
    <property type="protein sequence ID" value="CAB4826158.1"/>
    <property type="molecule type" value="Genomic_DNA"/>
</dbReference>
<dbReference type="InterPro" id="IPR004378">
    <property type="entry name" value="F420H2_quin_Rdtase"/>
</dbReference>
<dbReference type="NCBIfam" id="TIGR00026">
    <property type="entry name" value="hi_GC_TIGR00026"/>
    <property type="match status" value="1"/>
</dbReference>
<dbReference type="AlphaFoldDB" id="A0A6J7A0K9"/>
<dbReference type="InterPro" id="IPR012349">
    <property type="entry name" value="Split_barrel_FMN-bd"/>
</dbReference>
<name>A0A6J7A0K9_9ZZZZ</name>
<evidence type="ECO:0000256" key="1">
    <source>
        <dbReference type="ARBA" id="ARBA00008710"/>
    </source>
</evidence>
<dbReference type="EMBL" id="CAEZYR010000181">
    <property type="protein sequence ID" value="CAB4770823.1"/>
    <property type="molecule type" value="Genomic_DNA"/>
</dbReference>
<dbReference type="PANTHER" id="PTHR39428:SF1">
    <property type="entry name" value="F420H(2)-DEPENDENT QUINONE REDUCTASE RV1261C"/>
    <property type="match status" value="1"/>
</dbReference>
<dbReference type="Pfam" id="PF04075">
    <property type="entry name" value="F420H2_quin_red"/>
    <property type="match status" value="1"/>
</dbReference>
<evidence type="ECO:0000256" key="2">
    <source>
        <dbReference type="ARBA" id="ARBA00049106"/>
    </source>
</evidence>
<protein>
    <submittedName>
        <fullName evidence="4">Unannotated protein</fullName>
    </submittedName>
</protein>
<evidence type="ECO:0000313" key="4">
    <source>
        <dbReference type="EMBL" id="CAB4826158.1"/>
    </source>
</evidence>
<evidence type="ECO:0000313" key="3">
    <source>
        <dbReference type="EMBL" id="CAB4770823.1"/>
    </source>
</evidence>
<dbReference type="GO" id="GO:0016491">
    <property type="term" value="F:oxidoreductase activity"/>
    <property type="evidence" value="ECO:0007669"/>
    <property type="project" value="InterPro"/>
</dbReference>
<reference evidence="4" key="1">
    <citation type="submission" date="2020-05" db="EMBL/GenBank/DDBJ databases">
        <authorList>
            <person name="Chiriac C."/>
            <person name="Salcher M."/>
            <person name="Ghai R."/>
            <person name="Kavagutti S V."/>
        </authorList>
    </citation>
    <scope>NUCLEOTIDE SEQUENCE</scope>
</reference>
<gene>
    <name evidence="3" type="ORF">UFOPK2754_03086</name>
    <name evidence="4" type="ORF">UFOPK3139_01041</name>
</gene>